<comment type="caution">
    <text evidence="2">The sequence shown here is derived from an EMBL/GenBank/DDBJ whole genome shotgun (WGS) entry which is preliminary data.</text>
</comment>
<evidence type="ECO:0000313" key="2">
    <source>
        <dbReference type="EMBL" id="PIN17059.1"/>
    </source>
</evidence>
<dbReference type="InterPro" id="IPR007789">
    <property type="entry name" value="DUF688"/>
</dbReference>
<sequence>MLTPILHACHGAHQPTSCAYDQAKISPLIRITNSINRAARFTRKRKTSTTFSRYYCILKSKKMKIDDSFKKPGAVPFKWEIRPGVPKLQNSQPSSDHNHHEFEFEFQKLHQRKQQVHQKHSLNSPLPQTPSRLKPPPAGLYKPFPLEPRTHSFRSSSRVASNRFGLPSLVRPDIVSSAGCFPSPLVKRKNAKKRVGDPRPTPEPEYYSDLDVPSRWSISSRKSVSPLFSSFASYQSSPRPMSEAEWGTFGLF</sequence>
<organism evidence="2 3">
    <name type="scientific">Handroanthus impetiginosus</name>
    <dbReference type="NCBI Taxonomy" id="429701"/>
    <lineage>
        <taxon>Eukaryota</taxon>
        <taxon>Viridiplantae</taxon>
        <taxon>Streptophyta</taxon>
        <taxon>Embryophyta</taxon>
        <taxon>Tracheophyta</taxon>
        <taxon>Spermatophyta</taxon>
        <taxon>Magnoliopsida</taxon>
        <taxon>eudicotyledons</taxon>
        <taxon>Gunneridae</taxon>
        <taxon>Pentapetalae</taxon>
        <taxon>asterids</taxon>
        <taxon>lamiids</taxon>
        <taxon>Lamiales</taxon>
        <taxon>Bignoniaceae</taxon>
        <taxon>Crescentiina</taxon>
        <taxon>Tabebuia alliance</taxon>
        <taxon>Handroanthus</taxon>
    </lineage>
</organism>
<dbReference type="OrthoDB" id="1110378at2759"/>
<dbReference type="AlphaFoldDB" id="A0A2G9HHM4"/>
<feature type="compositionally biased region" description="Basic residues" evidence="1">
    <location>
        <begin position="109"/>
        <end position="120"/>
    </location>
</feature>
<gene>
    <name evidence="2" type="ORF">CDL12_10291</name>
</gene>
<feature type="region of interest" description="Disordered" evidence="1">
    <location>
        <begin position="109"/>
        <end position="136"/>
    </location>
</feature>
<dbReference type="Proteomes" id="UP000231279">
    <property type="component" value="Unassembled WGS sequence"/>
</dbReference>
<reference evidence="3" key="1">
    <citation type="journal article" date="2018" name="Gigascience">
        <title>Genome assembly of the Pink Ipe (Handroanthus impetiginosus, Bignoniaceae), a highly valued, ecologically keystone Neotropical timber forest tree.</title>
        <authorList>
            <person name="Silva-Junior O.B."/>
            <person name="Grattapaglia D."/>
            <person name="Novaes E."/>
            <person name="Collevatti R.G."/>
        </authorList>
    </citation>
    <scope>NUCLEOTIDE SEQUENCE [LARGE SCALE GENOMIC DNA]</scope>
    <source>
        <strain evidence="3">cv. UFG-1</strain>
    </source>
</reference>
<proteinExistence type="predicted"/>
<keyword evidence="3" id="KW-1185">Reference proteome</keyword>
<feature type="compositionally biased region" description="Polar residues" evidence="1">
    <location>
        <begin position="121"/>
        <end position="131"/>
    </location>
</feature>
<protein>
    <submittedName>
        <fullName evidence="2">Uncharacterized protein</fullName>
    </submittedName>
</protein>
<name>A0A2G9HHM4_9LAMI</name>
<evidence type="ECO:0000313" key="3">
    <source>
        <dbReference type="Proteomes" id="UP000231279"/>
    </source>
</evidence>
<dbReference type="Pfam" id="PF05097">
    <property type="entry name" value="DUF688"/>
    <property type="match status" value="1"/>
</dbReference>
<evidence type="ECO:0000256" key="1">
    <source>
        <dbReference type="SAM" id="MobiDB-lite"/>
    </source>
</evidence>
<dbReference type="PANTHER" id="PTHR35466:SF4">
    <property type="entry name" value="EXPRESSED PROTEIN"/>
    <property type="match status" value="1"/>
</dbReference>
<dbReference type="EMBL" id="NKXS01001744">
    <property type="protein sequence ID" value="PIN17059.1"/>
    <property type="molecule type" value="Genomic_DNA"/>
</dbReference>
<dbReference type="PANTHER" id="PTHR35466">
    <property type="entry name" value="SERINE/ARGININE REPETITIVE MATRIX PROTEIN 1"/>
    <property type="match status" value="1"/>
</dbReference>
<accession>A0A2G9HHM4</accession>